<feature type="transmembrane region" description="Helical" evidence="2">
    <location>
        <begin position="21"/>
        <end position="43"/>
    </location>
</feature>
<dbReference type="EMBL" id="NCEQ01000007">
    <property type="protein sequence ID" value="OYX56566.1"/>
    <property type="molecule type" value="Genomic_DNA"/>
</dbReference>
<organism evidence="3 4">
    <name type="scientific">Brevundimonas subvibrioides</name>
    <dbReference type="NCBI Taxonomy" id="74313"/>
    <lineage>
        <taxon>Bacteria</taxon>
        <taxon>Pseudomonadati</taxon>
        <taxon>Pseudomonadota</taxon>
        <taxon>Alphaproteobacteria</taxon>
        <taxon>Caulobacterales</taxon>
        <taxon>Caulobacteraceae</taxon>
        <taxon>Brevundimonas</taxon>
    </lineage>
</organism>
<keyword evidence="2" id="KW-1133">Transmembrane helix</keyword>
<protein>
    <submittedName>
        <fullName evidence="3">Uncharacterized protein</fullName>
    </submittedName>
</protein>
<sequence>MSNAGLSIAPWRSPADRRRAALLAASVVFHALVLTPLAIGLFAGDPPVFTEAPNIPIFVEMEPRPLLEGETVREPTPASAAARETVPVLGEAVPSVARDRTREDEDEDRPTPPVPRIGASPLVGPPPASADPWQVTPEGMAAAIGRSMRTGAGGCRTMDGRLSASEQQLCDDRFNTAAGRAGPLGPRTLTPSEQRRDAQFARDGAAALAAHDSLRGARSGVGIVMSSPDCPGGNLRSSCAGAHLRPGFEMTDDRLRNNRKME</sequence>
<evidence type="ECO:0000313" key="4">
    <source>
        <dbReference type="Proteomes" id="UP000216147"/>
    </source>
</evidence>
<keyword evidence="2" id="KW-0812">Transmembrane</keyword>
<name>A0A258HI19_9CAUL</name>
<evidence type="ECO:0000313" key="3">
    <source>
        <dbReference type="EMBL" id="OYX56566.1"/>
    </source>
</evidence>
<reference evidence="3 4" key="1">
    <citation type="submission" date="2017-03" db="EMBL/GenBank/DDBJ databases">
        <title>Lifting the veil on microbial sulfur biogeochemistry in mining wastewaters.</title>
        <authorList>
            <person name="Kantor R.S."/>
            <person name="Colenbrander Nelson T."/>
            <person name="Marshall S."/>
            <person name="Bennett D."/>
            <person name="Apte S."/>
            <person name="Camacho D."/>
            <person name="Thomas B.C."/>
            <person name="Warren L.A."/>
            <person name="Banfield J.F."/>
        </authorList>
    </citation>
    <scope>NUCLEOTIDE SEQUENCE [LARGE SCALE GENOMIC DNA]</scope>
    <source>
        <strain evidence="3">32-68-21</strain>
    </source>
</reference>
<dbReference type="Proteomes" id="UP000216147">
    <property type="component" value="Unassembled WGS sequence"/>
</dbReference>
<dbReference type="AlphaFoldDB" id="A0A258HI19"/>
<feature type="region of interest" description="Disordered" evidence="1">
    <location>
        <begin position="90"/>
        <end position="134"/>
    </location>
</feature>
<evidence type="ECO:0000256" key="1">
    <source>
        <dbReference type="SAM" id="MobiDB-lite"/>
    </source>
</evidence>
<keyword evidence="2" id="KW-0472">Membrane</keyword>
<evidence type="ECO:0000256" key="2">
    <source>
        <dbReference type="SAM" id="Phobius"/>
    </source>
</evidence>
<comment type="caution">
    <text evidence="3">The sequence shown here is derived from an EMBL/GenBank/DDBJ whole genome shotgun (WGS) entry which is preliminary data.</text>
</comment>
<accession>A0A258HI19</accession>
<gene>
    <name evidence="3" type="ORF">B7Y86_07185</name>
</gene>
<proteinExistence type="predicted"/>